<evidence type="ECO:0000256" key="12">
    <source>
        <dbReference type="HAMAP-Rule" id="MF_00418"/>
    </source>
</evidence>
<dbReference type="CDD" id="cd00950">
    <property type="entry name" value="DHDPS"/>
    <property type="match status" value="1"/>
</dbReference>
<dbReference type="AlphaFoldDB" id="A0A3E0U7M3"/>
<dbReference type="PANTHER" id="PTHR12128:SF66">
    <property type="entry name" value="4-HYDROXY-2-OXOGLUTARATE ALDOLASE, MITOCHONDRIAL"/>
    <property type="match status" value="1"/>
</dbReference>
<dbReference type="UniPathway" id="UPA00034">
    <property type="reaction ID" value="UER00017"/>
</dbReference>
<keyword evidence="9 12" id="KW-0456">Lyase</keyword>
<feature type="site" description="Part of a proton relay during catalysis" evidence="12">
    <location>
        <position position="44"/>
    </location>
</feature>
<dbReference type="GO" id="GO:0008840">
    <property type="term" value="F:4-hydroxy-tetrahydrodipicolinate synthase activity"/>
    <property type="evidence" value="ECO:0007669"/>
    <property type="project" value="UniProtKB-UniRule"/>
</dbReference>
<evidence type="ECO:0000256" key="15">
    <source>
        <dbReference type="PIRSR" id="PIRSR001365-2"/>
    </source>
</evidence>
<dbReference type="PROSITE" id="PS00666">
    <property type="entry name" value="DHDPS_2"/>
    <property type="match status" value="1"/>
</dbReference>
<feature type="binding site" evidence="12 15">
    <location>
        <position position="207"/>
    </location>
    <ligand>
        <name>pyruvate</name>
        <dbReference type="ChEBI" id="CHEBI:15361"/>
    </ligand>
</feature>
<keyword evidence="6 12" id="KW-0028">Amino-acid biosynthesis</keyword>
<organism evidence="16 17">
    <name type="scientific">Thalassotalea euphylliae</name>
    <dbReference type="NCBI Taxonomy" id="1655234"/>
    <lineage>
        <taxon>Bacteria</taxon>
        <taxon>Pseudomonadati</taxon>
        <taxon>Pseudomonadota</taxon>
        <taxon>Gammaproteobacteria</taxon>
        <taxon>Alteromonadales</taxon>
        <taxon>Colwelliaceae</taxon>
        <taxon>Thalassotalea</taxon>
    </lineage>
</organism>
<evidence type="ECO:0000256" key="1">
    <source>
        <dbReference type="ARBA" id="ARBA00003294"/>
    </source>
</evidence>
<dbReference type="InterPro" id="IPR020624">
    <property type="entry name" value="Schiff_base-form_aldolases_CS"/>
</dbReference>
<dbReference type="GO" id="GO:0009089">
    <property type="term" value="P:lysine biosynthetic process via diaminopimelate"/>
    <property type="evidence" value="ECO:0007669"/>
    <property type="project" value="UniProtKB-UniRule"/>
</dbReference>
<sequence length="300" mass="32464">MFRGSIVALITPFTEQGKIDYSALAQLIDWHIAQGSQGLVIAGTTGESATLSDNEKIELARFSAKQSAKHNAGRIPVLVGNGCNATAHAVELTKQLNDTGIDGYLTVTPYYNKPTEQGLLAHYSAINSASELPILLYNVPSRTSCDLSPKLVSLLAELSHVCGIKDASGELSRIDEHRQLCPENFALLSGDDESGTEFCKLGGDGVISVTANVMPKAMAQIQQLIEQEKFQQAELIDQQLAKLHKNLFVESNPIPVKWAMSAINRLPSAHMRLPLCQLTPAGQAVMSATLTDLTQHFQEI</sequence>
<gene>
    <name evidence="12" type="primary">dapA</name>
    <name evidence="16" type="ORF">DXX94_00910</name>
</gene>
<evidence type="ECO:0000256" key="14">
    <source>
        <dbReference type="PIRSR" id="PIRSR001365-1"/>
    </source>
</evidence>
<evidence type="ECO:0000256" key="11">
    <source>
        <dbReference type="ARBA" id="ARBA00047836"/>
    </source>
</evidence>
<comment type="catalytic activity">
    <reaction evidence="11 12">
        <text>L-aspartate 4-semialdehyde + pyruvate = (2S,4S)-4-hydroxy-2,3,4,5-tetrahydrodipicolinate + H2O + H(+)</text>
        <dbReference type="Rhea" id="RHEA:34171"/>
        <dbReference type="ChEBI" id="CHEBI:15361"/>
        <dbReference type="ChEBI" id="CHEBI:15377"/>
        <dbReference type="ChEBI" id="CHEBI:15378"/>
        <dbReference type="ChEBI" id="CHEBI:67139"/>
        <dbReference type="ChEBI" id="CHEBI:537519"/>
        <dbReference type="EC" id="4.3.3.7"/>
    </reaction>
</comment>
<evidence type="ECO:0000256" key="10">
    <source>
        <dbReference type="ARBA" id="ARBA00023270"/>
    </source>
</evidence>
<keyword evidence="17" id="KW-1185">Reference proteome</keyword>
<dbReference type="Pfam" id="PF00701">
    <property type="entry name" value="DHDPS"/>
    <property type="match status" value="1"/>
</dbReference>
<evidence type="ECO:0000256" key="8">
    <source>
        <dbReference type="ARBA" id="ARBA00023154"/>
    </source>
</evidence>
<comment type="similarity">
    <text evidence="3 12 13">Belongs to the DapA family.</text>
</comment>
<comment type="function">
    <text evidence="1 12">Catalyzes the condensation of (S)-aspartate-beta-semialdehyde [(S)-ASA] and pyruvate to 4-hydroxy-tetrahydrodipicolinate (HTPA).</text>
</comment>
<evidence type="ECO:0000256" key="2">
    <source>
        <dbReference type="ARBA" id="ARBA00005120"/>
    </source>
</evidence>
<feature type="binding site" evidence="12 15">
    <location>
        <position position="45"/>
    </location>
    <ligand>
        <name>pyruvate</name>
        <dbReference type="ChEBI" id="CHEBI:15361"/>
    </ligand>
</feature>
<feature type="active site" description="Proton donor/acceptor" evidence="12 14">
    <location>
        <position position="137"/>
    </location>
</feature>
<dbReference type="PROSITE" id="PS00665">
    <property type="entry name" value="DHDPS_1"/>
    <property type="match status" value="1"/>
</dbReference>
<evidence type="ECO:0000256" key="5">
    <source>
        <dbReference type="ARBA" id="ARBA00022490"/>
    </source>
</evidence>
<evidence type="ECO:0000313" key="17">
    <source>
        <dbReference type="Proteomes" id="UP000256899"/>
    </source>
</evidence>
<keyword evidence="8 12" id="KW-0457">Lysine biosynthesis</keyword>
<dbReference type="SMART" id="SM01130">
    <property type="entry name" value="DHDPS"/>
    <property type="match status" value="1"/>
</dbReference>
<name>A0A3E0U7M3_9GAMM</name>
<dbReference type="InterPro" id="IPR005263">
    <property type="entry name" value="DapA"/>
</dbReference>
<comment type="subcellular location">
    <subcellularLocation>
        <location evidence="12">Cytoplasm</location>
    </subcellularLocation>
</comment>
<evidence type="ECO:0000256" key="7">
    <source>
        <dbReference type="ARBA" id="ARBA00022915"/>
    </source>
</evidence>
<comment type="subunit">
    <text evidence="12">Homotetramer; dimer of dimers.</text>
</comment>
<dbReference type="EMBL" id="QUOT01000001">
    <property type="protein sequence ID" value="REL32557.1"/>
    <property type="molecule type" value="Genomic_DNA"/>
</dbReference>
<dbReference type="PRINTS" id="PR00146">
    <property type="entry name" value="DHPICSNTHASE"/>
</dbReference>
<keyword evidence="10 12" id="KW-0704">Schiff base</keyword>
<keyword evidence="7 12" id="KW-0220">Diaminopimelate biosynthesis</keyword>
<dbReference type="SUPFAM" id="SSF51569">
    <property type="entry name" value="Aldolase"/>
    <property type="match status" value="1"/>
</dbReference>
<feature type="site" description="Part of a proton relay during catalysis" evidence="12">
    <location>
        <position position="111"/>
    </location>
</feature>
<dbReference type="InterPro" id="IPR002220">
    <property type="entry name" value="DapA-like"/>
</dbReference>
<comment type="pathway">
    <text evidence="2 12">Amino-acid biosynthesis; L-lysine biosynthesis via DAP pathway; (S)-tetrahydrodipicolinate from L-aspartate: step 3/4.</text>
</comment>
<dbReference type="PIRSF" id="PIRSF001365">
    <property type="entry name" value="DHDPS"/>
    <property type="match status" value="1"/>
</dbReference>
<keyword evidence="5 12" id="KW-0963">Cytoplasm</keyword>
<evidence type="ECO:0000256" key="4">
    <source>
        <dbReference type="ARBA" id="ARBA00012086"/>
    </source>
</evidence>
<evidence type="ECO:0000313" key="16">
    <source>
        <dbReference type="EMBL" id="REL32557.1"/>
    </source>
</evidence>
<dbReference type="GO" id="GO:0019877">
    <property type="term" value="P:diaminopimelate biosynthetic process"/>
    <property type="evidence" value="ECO:0007669"/>
    <property type="project" value="UniProtKB-UniRule"/>
</dbReference>
<dbReference type="HAMAP" id="MF_00418">
    <property type="entry name" value="DapA"/>
    <property type="match status" value="1"/>
</dbReference>
<dbReference type="GO" id="GO:0005829">
    <property type="term" value="C:cytosol"/>
    <property type="evidence" value="ECO:0007669"/>
    <property type="project" value="TreeGrafter"/>
</dbReference>
<dbReference type="Proteomes" id="UP000256899">
    <property type="component" value="Unassembled WGS sequence"/>
</dbReference>
<dbReference type="PANTHER" id="PTHR12128">
    <property type="entry name" value="DIHYDRODIPICOLINATE SYNTHASE"/>
    <property type="match status" value="1"/>
</dbReference>
<accession>A0A3E0U7M3</accession>
<dbReference type="InterPro" id="IPR013785">
    <property type="entry name" value="Aldolase_TIM"/>
</dbReference>
<protein>
    <recommendedName>
        <fullName evidence="4 12">4-hydroxy-tetrahydrodipicolinate synthase</fullName>
        <shortName evidence="12">HTPA synthase</shortName>
        <ecNumber evidence="4 12">4.3.3.7</ecNumber>
    </recommendedName>
</protein>
<dbReference type="Gene3D" id="3.20.20.70">
    <property type="entry name" value="Aldolase class I"/>
    <property type="match status" value="1"/>
</dbReference>
<evidence type="ECO:0000256" key="3">
    <source>
        <dbReference type="ARBA" id="ARBA00007592"/>
    </source>
</evidence>
<proteinExistence type="inferred from homology"/>
<feature type="active site" description="Schiff-base intermediate with substrate" evidence="12 14">
    <location>
        <position position="165"/>
    </location>
</feature>
<comment type="caution">
    <text evidence="16">The sequence shown here is derived from an EMBL/GenBank/DDBJ whole genome shotgun (WGS) entry which is preliminary data.</text>
</comment>
<evidence type="ECO:0000256" key="13">
    <source>
        <dbReference type="PIRNR" id="PIRNR001365"/>
    </source>
</evidence>
<evidence type="ECO:0000256" key="6">
    <source>
        <dbReference type="ARBA" id="ARBA00022605"/>
    </source>
</evidence>
<evidence type="ECO:0000256" key="9">
    <source>
        <dbReference type="ARBA" id="ARBA00023239"/>
    </source>
</evidence>
<comment type="caution">
    <text evidence="12">Was originally thought to be a dihydrodipicolinate synthase (DHDPS), catalyzing the condensation of (S)-aspartate-beta-semialdehyde [(S)-ASA] and pyruvate to dihydrodipicolinate (DHDP). However, it was shown in E.coli that the product of the enzymatic reaction is not dihydrodipicolinate but in fact (4S)-4-hydroxy-2,3,4,5-tetrahydro-(2S)-dipicolinic acid (HTPA), and that the consecutive dehydration reaction leading to DHDP is not spontaneous but catalyzed by DapB.</text>
</comment>
<dbReference type="InterPro" id="IPR020625">
    <property type="entry name" value="Schiff_base-form_aldolases_AS"/>
</dbReference>
<reference evidence="17" key="1">
    <citation type="submission" date="2018-08" db="EMBL/GenBank/DDBJ databases">
        <title>Thalassotalea euphylliae genome.</title>
        <authorList>
            <person name="Summers S."/>
            <person name="Rice S.A."/>
            <person name="Freckelton M.L."/>
            <person name="Nedved B.T."/>
            <person name="Hadfield M.G."/>
        </authorList>
    </citation>
    <scope>NUCLEOTIDE SEQUENCE [LARGE SCALE GENOMIC DNA]</scope>
    <source>
        <strain evidence="17">H3</strain>
    </source>
</reference>
<dbReference type="EC" id="4.3.3.7" evidence="4 12"/>
<dbReference type="NCBIfam" id="TIGR00674">
    <property type="entry name" value="dapA"/>
    <property type="match status" value="1"/>
</dbReference>